<reference evidence="3" key="1">
    <citation type="submission" date="2016-10" db="EMBL/GenBank/DDBJ databases">
        <authorList>
            <person name="Varghese N."/>
            <person name="Submissions S."/>
        </authorList>
    </citation>
    <scope>NUCLEOTIDE SEQUENCE [LARGE SCALE GENOMIC DNA]</scope>
    <source>
        <strain evidence="3">CGMCC 4.2126</strain>
    </source>
</reference>
<evidence type="ECO:0000313" key="2">
    <source>
        <dbReference type="EMBL" id="SFI13477.1"/>
    </source>
</evidence>
<keyword evidence="1" id="KW-0812">Transmembrane</keyword>
<protein>
    <recommendedName>
        <fullName evidence="4">Integral membrane protein</fullName>
    </recommendedName>
</protein>
<dbReference type="GeneID" id="96296190"/>
<feature type="transmembrane region" description="Helical" evidence="1">
    <location>
        <begin position="49"/>
        <end position="69"/>
    </location>
</feature>
<keyword evidence="1" id="KW-1133">Transmembrane helix</keyword>
<evidence type="ECO:0000256" key="1">
    <source>
        <dbReference type="SAM" id="Phobius"/>
    </source>
</evidence>
<dbReference type="RefSeq" id="WP_093885237.1">
    <property type="nucleotide sequence ID" value="NZ_FOQY01000001.1"/>
</dbReference>
<keyword evidence="1" id="KW-0472">Membrane</keyword>
<dbReference type="Proteomes" id="UP000199111">
    <property type="component" value="Unassembled WGS sequence"/>
</dbReference>
<dbReference type="AlphaFoldDB" id="A0A1I3FQS5"/>
<gene>
    <name evidence="2" type="ORF">SAMN05216275_101306</name>
</gene>
<dbReference type="EMBL" id="FOQY01000001">
    <property type="protein sequence ID" value="SFI13477.1"/>
    <property type="molecule type" value="Genomic_DNA"/>
</dbReference>
<keyword evidence="3" id="KW-1185">Reference proteome</keyword>
<feature type="transmembrane region" description="Helical" evidence="1">
    <location>
        <begin position="109"/>
        <end position="131"/>
    </location>
</feature>
<feature type="transmembrane region" description="Helical" evidence="1">
    <location>
        <begin position="18"/>
        <end position="37"/>
    </location>
</feature>
<sequence length="135" mass="13851">MTAVAAVPTTDPYRLVRLALRLDAVVTTVNGLAYLALAAPINDLLGLPVALQYGIGAFLTVYGVAVWLIARPAVVNRTAVLAAVTLNALWTVASVAELVAGGLEATTLGAVWVVMQAAVVGGFAALQWLGLRKAG</sequence>
<proteinExistence type="predicted"/>
<feature type="transmembrane region" description="Helical" evidence="1">
    <location>
        <begin position="81"/>
        <end position="103"/>
    </location>
</feature>
<evidence type="ECO:0000313" key="3">
    <source>
        <dbReference type="Proteomes" id="UP000199111"/>
    </source>
</evidence>
<evidence type="ECO:0008006" key="4">
    <source>
        <dbReference type="Google" id="ProtNLM"/>
    </source>
</evidence>
<organism evidence="2 3">
    <name type="scientific">Streptosporangium canum</name>
    <dbReference type="NCBI Taxonomy" id="324952"/>
    <lineage>
        <taxon>Bacteria</taxon>
        <taxon>Bacillati</taxon>
        <taxon>Actinomycetota</taxon>
        <taxon>Actinomycetes</taxon>
        <taxon>Streptosporangiales</taxon>
        <taxon>Streptosporangiaceae</taxon>
        <taxon>Streptosporangium</taxon>
    </lineage>
</organism>
<accession>A0A1I3FQS5</accession>
<name>A0A1I3FQS5_9ACTN</name>